<dbReference type="AlphaFoldDB" id="A0AA88ZND1"/>
<dbReference type="Proteomes" id="UP000030016">
    <property type="component" value="Unassembled WGS sequence"/>
</dbReference>
<gene>
    <name evidence="1" type="ORF">Z969_03905</name>
</gene>
<dbReference type="EMBL" id="JDRX01000006">
    <property type="protein sequence ID" value="KGN02642.1"/>
    <property type="molecule type" value="Genomic_DNA"/>
</dbReference>
<organism evidence="1 2">
    <name type="scientific">Clostridium novyi A str. 4570</name>
    <dbReference type="NCBI Taxonomy" id="1444290"/>
    <lineage>
        <taxon>Bacteria</taxon>
        <taxon>Bacillati</taxon>
        <taxon>Bacillota</taxon>
        <taxon>Clostridia</taxon>
        <taxon>Eubacteriales</taxon>
        <taxon>Clostridiaceae</taxon>
        <taxon>Clostridium</taxon>
    </lineage>
</organism>
<protein>
    <submittedName>
        <fullName evidence="1">Uncharacterized protein</fullName>
    </submittedName>
</protein>
<evidence type="ECO:0000313" key="1">
    <source>
        <dbReference type="EMBL" id="KGN02642.1"/>
    </source>
</evidence>
<sequence>MLEMLKKSGISQIIYTGTSQSRKPDILLNLYKEEKFKGSFIAEIKCRKKKYIYNKNQDNDVMSQIQDYNKFEYYNSMGNEPPVSDAIKKIVVIYPKQEGKCKFKDDLYGFSFIQVSPTDLEEKPYGYNELKEEICEFLGDEIVNN</sequence>
<evidence type="ECO:0000313" key="2">
    <source>
        <dbReference type="Proteomes" id="UP000030016"/>
    </source>
</evidence>
<dbReference type="RefSeq" id="WP_039249233.1">
    <property type="nucleotide sequence ID" value="NZ_JDRX01000006.1"/>
</dbReference>
<reference evidence="1 2" key="1">
    <citation type="submission" date="2014-01" db="EMBL/GenBank/DDBJ databases">
        <title>Plasmidome dynamics in the species complex Clostridium novyi sensu lato converts strains of independent lineages into distinctly different pathogens.</title>
        <authorList>
            <person name="Skarin H."/>
            <person name="Segerman B."/>
        </authorList>
    </citation>
    <scope>NUCLEOTIDE SEQUENCE [LARGE SCALE GENOMIC DNA]</scope>
    <source>
        <strain evidence="1 2">4570</strain>
    </source>
</reference>
<proteinExistence type="predicted"/>
<name>A0AA88ZND1_CLONO</name>
<comment type="caution">
    <text evidence="1">The sequence shown here is derived from an EMBL/GenBank/DDBJ whole genome shotgun (WGS) entry which is preliminary data.</text>
</comment>
<accession>A0AA88ZND1</accession>